<keyword evidence="3" id="KW-1185">Reference proteome</keyword>
<evidence type="ECO:0008006" key="4">
    <source>
        <dbReference type="Google" id="ProtNLM"/>
    </source>
</evidence>
<feature type="transmembrane region" description="Helical" evidence="1">
    <location>
        <begin position="12"/>
        <end position="33"/>
    </location>
</feature>
<evidence type="ECO:0000313" key="3">
    <source>
        <dbReference type="Proteomes" id="UP000595897"/>
    </source>
</evidence>
<feature type="transmembrane region" description="Helical" evidence="1">
    <location>
        <begin position="251"/>
        <end position="272"/>
    </location>
</feature>
<dbReference type="EMBL" id="AP024169">
    <property type="protein sequence ID" value="BCN29340.1"/>
    <property type="molecule type" value="Genomic_DNA"/>
</dbReference>
<dbReference type="KEGG" id="ahb:bsdtb5_06350"/>
<protein>
    <recommendedName>
        <fullName evidence="4">DUF3592 domain-containing protein</fullName>
    </recommendedName>
</protein>
<keyword evidence="1" id="KW-0472">Membrane</keyword>
<evidence type="ECO:0000313" key="2">
    <source>
        <dbReference type="EMBL" id="BCN29340.1"/>
    </source>
</evidence>
<keyword evidence="1" id="KW-1133">Transmembrane helix</keyword>
<dbReference type="AlphaFoldDB" id="A0A7R7EIG0"/>
<feature type="transmembrane region" description="Helical" evidence="1">
    <location>
        <begin position="114"/>
        <end position="135"/>
    </location>
</feature>
<organism evidence="2 3">
    <name type="scientific">Anaeromicropila herbilytica</name>
    <dbReference type="NCBI Taxonomy" id="2785025"/>
    <lineage>
        <taxon>Bacteria</taxon>
        <taxon>Bacillati</taxon>
        <taxon>Bacillota</taxon>
        <taxon>Clostridia</taxon>
        <taxon>Lachnospirales</taxon>
        <taxon>Lachnospiraceae</taxon>
        <taxon>Anaeromicropila</taxon>
    </lineage>
</organism>
<dbReference type="Proteomes" id="UP000595897">
    <property type="component" value="Chromosome"/>
</dbReference>
<dbReference type="RefSeq" id="WP_271714623.1">
    <property type="nucleotide sequence ID" value="NZ_AP024169.1"/>
</dbReference>
<reference evidence="2 3" key="1">
    <citation type="submission" date="2020-11" db="EMBL/GenBank/DDBJ databases">
        <title>Draft genome sequencing of a Lachnospiraceae strain isolated from anoxic soil subjected to BSD treatment.</title>
        <authorList>
            <person name="Uek A."/>
            <person name="Tonouchi A."/>
        </authorList>
    </citation>
    <scope>NUCLEOTIDE SEQUENCE [LARGE SCALE GENOMIC DNA]</scope>
    <source>
        <strain evidence="2 3">TB5</strain>
    </source>
</reference>
<sequence>MRIFNEITLQSLFIILFGVFIFTIGTTMLRSYYRRKKGMVNQGTVIKSKHFDKRDADGNLIQNYYELEVEYRNNNQIERCKVNNHREYQKGDIVELVKNNAIRNNISISESDDASFITIWSIILGGIVIVCMPFAEQKYGLGISSLLLAMVLLFAGVSLIATYYKNKNRKTIAVEATIVDVLQWYNARKDTKLIKRSVSYYPILQYSMNNKIKNMRSKYSSSVKNKFPIGTKQTIYIDSENGHVIEKAPRVSMLIFGIVLFAIAIIGIASNITI</sequence>
<evidence type="ECO:0000256" key="1">
    <source>
        <dbReference type="SAM" id="Phobius"/>
    </source>
</evidence>
<accession>A0A7R7EIG0</accession>
<keyword evidence="1" id="KW-0812">Transmembrane</keyword>
<feature type="transmembrane region" description="Helical" evidence="1">
    <location>
        <begin position="141"/>
        <end position="164"/>
    </location>
</feature>
<proteinExistence type="predicted"/>
<gene>
    <name evidence="2" type="ORF">bsdtb5_06350</name>
</gene>
<name>A0A7R7EIG0_9FIRM</name>